<dbReference type="InterPro" id="IPR022672">
    <property type="entry name" value="Hexokinase_N"/>
</dbReference>
<gene>
    <name evidence="24" type="ORF">GT037_002080</name>
</gene>
<comment type="catalytic activity">
    <reaction evidence="17">
        <text>D-fructose + ATP = D-fructose 6-phosphate + ADP + H(+)</text>
        <dbReference type="Rhea" id="RHEA:16125"/>
        <dbReference type="ChEBI" id="CHEBI:15378"/>
        <dbReference type="ChEBI" id="CHEBI:30616"/>
        <dbReference type="ChEBI" id="CHEBI:37721"/>
        <dbReference type="ChEBI" id="CHEBI:61527"/>
        <dbReference type="ChEBI" id="CHEBI:456216"/>
        <dbReference type="EC" id="2.7.1.1"/>
    </reaction>
    <physiologicalReaction direction="left-to-right" evidence="17">
        <dbReference type="Rhea" id="RHEA:16126"/>
    </physiologicalReaction>
</comment>
<organism evidence="24 25">
    <name type="scientific">Alternaria burnsii</name>
    <dbReference type="NCBI Taxonomy" id="1187904"/>
    <lineage>
        <taxon>Eukaryota</taxon>
        <taxon>Fungi</taxon>
        <taxon>Dikarya</taxon>
        <taxon>Ascomycota</taxon>
        <taxon>Pezizomycotina</taxon>
        <taxon>Dothideomycetes</taxon>
        <taxon>Pleosporomycetidae</taxon>
        <taxon>Pleosporales</taxon>
        <taxon>Pleosporineae</taxon>
        <taxon>Pleosporaceae</taxon>
        <taxon>Alternaria</taxon>
        <taxon>Alternaria sect. Alternaria</taxon>
    </lineage>
</organism>
<dbReference type="FunFam" id="2.160.20.10:FF:000014">
    <property type="entry name" value="Pectinesterase"/>
    <property type="match status" value="3"/>
</dbReference>
<comment type="catalytic activity">
    <reaction evidence="18">
        <text>[(1-&gt;4)-alpha-D-galacturonosyl methyl ester](n) + n H2O = [(1-&gt;4)-alpha-D-galacturonosyl](n) + n methanol + n H(+)</text>
        <dbReference type="Rhea" id="RHEA:22380"/>
        <dbReference type="Rhea" id="RHEA-COMP:14570"/>
        <dbReference type="Rhea" id="RHEA-COMP:14573"/>
        <dbReference type="ChEBI" id="CHEBI:15377"/>
        <dbReference type="ChEBI" id="CHEBI:15378"/>
        <dbReference type="ChEBI" id="CHEBI:17790"/>
        <dbReference type="ChEBI" id="CHEBI:140522"/>
        <dbReference type="ChEBI" id="CHEBI:140523"/>
        <dbReference type="EC" id="3.1.1.11"/>
    </reaction>
</comment>
<feature type="region of interest" description="Disordered" evidence="19">
    <location>
        <begin position="748"/>
        <end position="781"/>
    </location>
</feature>
<evidence type="ECO:0000256" key="8">
    <source>
        <dbReference type="ARBA" id="ARBA00022679"/>
    </source>
</evidence>
<dbReference type="InterPro" id="IPR043129">
    <property type="entry name" value="ATPase_NBD"/>
</dbReference>
<dbReference type="PANTHER" id="PTHR31321:SF58">
    <property type="entry name" value="METHYLESTERASE, PUTATIVE-RELATED"/>
    <property type="match status" value="1"/>
</dbReference>
<dbReference type="GO" id="GO:0045490">
    <property type="term" value="P:pectin catabolic process"/>
    <property type="evidence" value="ECO:0007669"/>
    <property type="project" value="UniProtKB-UniPathway"/>
</dbReference>
<evidence type="ECO:0000259" key="22">
    <source>
        <dbReference type="Pfam" id="PF01095"/>
    </source>
</evidence>
<evidence type="ECO:0000256" key="14">
    <source>
        <dbReference type="ARBA" id="ARBA00023085"/>
    </source>
</evidence>
<accession>A0A8H7BA36</accession>
<dbReference type="Gene3D" id="3.30.420.40">
    <property type="match status" value="1"/>
</dbReference>
<evidence type="ECO:0000256" key="12">
    <source>
        <dbReference type="ARBA" id="ARBA00022801"/>
    </source>
</evidence>
<evidence type="ECO:0000256" key="7">
    <source>
        <dbReference type="ARBA" id="ARBA00022525"/>
    </source>
</evidence>
<dbReference type="SMART" id="SM00710">
    <property type="entry name" value="PbH1"/>
    <property type="match status" value="5"/>
</dbReference>
<dbReference type="GO" id="GO:0001678">
    <property type="term" value="P:intracellular glucose homeostasis"/>
    <property type="evidence" value="ECO:0007669"/>
    <property type="project" value="InterPro"/>
</dbReference>
<feature type="domain" description="Pectinesterase catalytic" evidence="22">
    <location>
        <begin position="51"/>
        <end position="335"/>
    </location>
</feature>
<dbReference type="InterPro" id="IPR012334">
    <property type="entry name" value="Pectin_lyas_fold"/>
</dbReference>
<dbReference type="PANTHER" id="PTHR31321">
    <property type="entry name" value="ACYL-COA THIOESTER HYDROLASE YBHC-RELATED"/>
    <property type="match status" value="1"/>
</dbReference>
<keyword evidence="11" id="KW-0418">Kinase</keyword>
<evidence type="ECO:0000256" key="17">
    <source>
        <dbReference type="ARBA" id="ARBA00047905"/>
    </source>
</evidence>
<keyword evidence="24" id="KW-0456">Lyase</keyword>
<dbReference type="InterPro" id="IPR001312">
    <property type="entry name" value="Hexokinase"/>
</dbReference>
<evidence type="ECO:0000313" key="24">
    <source>
        <dbReference type="EMBL" id="KAF7680429.1"/>
    </source>
</evidence>
<dbReference type="Proteomes" id="UP000596902">
    <property type="component" value="Unassembled WGS sequence"/>
</dbReference>
<dbReference type="GO" id="GO:0019318">
    <property type="term" value="P:hexose metabolic process"/>
    <property type="evidence" value="ECO:0007669"/>
    <property type="project" value="UniProtKB-ARBA"/>
</dbReference>
<keyword evidence="25" id="KW-1185">Reference proteome</keyword>
<dbReference type="FunFam" id="3.40.367.20:FF:000004">
    <property type="entry name" value="Phosphotransferase"/>
    <property type="match status" value="1"/>
</dbReference>
<evidence type="ECO:0000256" key="15">
    <source>
        <dbReference type="ARBA" id="ARBA00023152"/>
    </source>
</evidence>
<comment type="similarity">
    <text evidence="5">Belongs to the pectinesterase family.</text>
</comment>
<comment type="pathway">
    <text evidence="3">Carbohydrate metabolism; hexose metabolism.</text>
</comment>
<feature type="domain" description="Pectinesterase catalytic" evidence="22">
    <location>
        <begin position="430"/>
        <end position="727"/>
    </location>
</feature>
<feature type="compositionally biased region" description="Polar residues" evidence="19">
    <location>
        <begin position="763"/>
        <end position="775"/>
    </location>
</feature>
<dbReference type="GO" id="GO:0030599">
    <property type="term" value="F:pectinesterase activity"/>
    <property type="evidence" value="ECO:0007669"/>
    <property type="project" value="UniProtKB-EC"/>
</dbReference>
<dbReference type="FunFam" id="3.30.420.40:FF:000092">
    <property type="entry name" value="Phosphotransferase"/>
    <property type="match status" value="1"/>
</dbReference>
<dbReference type="Pfam" id="PF01095">
    <property type="entry name" value="Pectinesterase"/>
    <property type="match status" value="4"/>
</dbReference>
<feature type="chain" id="PRO_5034349037" evidence="20">
    <location>
        <begin position="20"/>
        <end position="2393"/>
    </location>
</feature>
<dbReference type="InterPro" id="IPR006626">
    <property type="entry name" value="PbH1"/>
</dbReference>
<protein>
    <submittedName>
        <fullName evidence="24">Pectin lyase-like</fullName>
    </submittedName>
</protein>
<dbReference type="PROSITE" id="PS00378">
    <property type="entry name" value="HEXOKINASE_1"/>
    <property type="match status" value="1"/>
</dbReference>
<feature type="domain" description="Pectinesterase catalytic" evidence="22">
    <location>
        <begin position="790"/>
        <end position="1073"/>
    </location>
</feature>
<evidence type="ECO:0000256" key="11">
    <source>
        <dbReference type="ARBA" id="ARBA00022777"/>
    </source>
</evidence>
<evidence type="ECO:0000256" key="9">
    <source>
        <dbReference type="ARBA" id="ARBA00022729"/>
    </source>
</evidence>
<comment type="pathway">
    <text evidence="4">Glycan metabolism; pectin degradation; 2-dehydro-3-deoxy-D-gluconate from pectin: step 1/5.</text>
</comment>
<keyword evidence="9 20" id="KW-0732">Signal</keyword>
<comment type="similarity">
    <text evidence="6">Belongs to the hexokinase family.</text>
</comment>
<dbReference type="SUPFAM" id="SSF51126">
    <property type="entry name" value="Pectin lyase-like"/>
    <property type="match status" value="4"/>
</dbReference>
<comment type="subcellular location">
    <subcellularLocation>
        <location evidence="1">Secreted</location>
    </subcellularLocation>
</comment>
<evidence type="ECO:0000256" key="13">
    <source>
        <dbReference type="ARBA" id="ARBA00022840"/>
    </source>
</evidence>
<dbReference type="GO" id="GO:0004396">
    <property type="term" value="F:hexokinase activity"/>
    <property type="evidence" value="ECO:0007669"/>
    <property type="project" value="UniProtKB-EC"/>
</dbReference>
<reference evidence="24" key="1">
    <citation type="submission" date="2020-01" db="EMBL/GenBank/DDBJ databases">
        <authorList>
            <person name="Feng Z.H.Z."/>
        </authorList>
    </citation>
    <scope>NUCLEOTIDE SEQUENCE</scope>
    <source>
        <strain evidence="24">CBS107.38</strain>
    </source>
</reference>
<comment type="pathway">
    <text evidence="2">Carbohydrate degradation; glycolysis; D-glyceraldehyde 3-phosphate and glycerone phosphate from D-glucose: step 1/4.</text>
</comment>
<feature type="signal peptide" evidence="20">
    <location>
        <begin position="1"/>
        <end position="19"/>
    </location>
</feature>
<dbReference type="Gene3D" id="3.40.367.20">
    <property type="match status" value="1"/>
</dbReference>
<dbReference type="GO" id="GO:0005524">
    <property type="term" value="F:ATP binding"/>
    <property type="evidence" value="ECO:0007669"/>
    <property type="project" value="UniProtKB-KW"/>
</dbReference>
<feature type="domain" description="Pectinesterase catalytic" evidence="22">
    <location>
        <begin position="1155"/>
        <end position="1443"/>
    </location>
</feature>
<comment type="caution">
    <text evidence="24">The sequence shown here is derived from an EMBL/GenBank/DDBJ whole genome shotgun (WGS) entry which is preliminary data.</text>
</comment>
<dbReference type="GO" id="GO:0042545">
    <property type="term" value="P:cell wall modification"/>
    <property type="evidence" value="ECO:0007669"/>
    <property type="project" value="InterPro"/>
</dbReference>
<dbReference type="GO" id="GO:0016829">
    <property type="term" value="F:lyase activity"/>
    <property type="evidence" value="ECO:0007669"/>
    <property type="project" value="UniProtKB-KW"/>
</dbReference>
<evidence type="ECO:0000256" key="3">
    <source>
        <dbReference type="ARBA" id="ARBA00005028"/>
    </source>
</evidence>
<evidence type="ECO:0000259" key="23">
    <source>
        <dbReference type="Pfam" id="PF03727"/>
    </source>
</evidence>
<dbReference type="UniPathway" id="UPA00109">
    <property type="reaction ID" value="UER00180"/>
</dbReference>
<dbReference type="InterPro" id="IPR019807">
    <property type="entry name" value="Hexokinase_BS"/>
</dbReference>
<name>A0A8H7BA36_9PLEO</name>
<dbReference type="GO" id="GO:0005536">
    <property type="term" value="F:D-glucose binding"/>
    <property type="evidence" value="ECO:0007669"/>
    <property type="project" value="InterPro"/>
</dbReference>
<dbReference type="GO" id="GO:0006096">
    <property type="term" value="P:glycolytic process"/>
    <property type="evidence" value="ECO:0007669"/>
    <property type="project" value="UniProtKB-UniPathway"/>
</dbReference>
<evidence type="ECO:0000256" key="19">
    <source>
        <dbReference type="SAM" id="MobiDB-lite"/>
    </source>
</evidence>
<comment type="catalytic activity">
    <reaction evidence="16">
        <text>a D-hexose + ATP = a D-hexose 6-phosphate + ADP + H(+)</text>
        <dbReference type="Rhea" id="RHEA:22740"/>
        <dbReference type="ChEBI" id="CHEBI:4194"/>
        <dbReference type="ChEBI" id="CHEBI:15378"/>
        <dbReference type="ChEBI" id="CHEBI:30616"/>
        <dbReference type="ChEBI" id="CHEBI:229467"/>
        <dbReference type="ChEBI" id="CHEBI:456216"/>
        <dbReference type="EC" id="2.7.1.1"/>
    </reaction>
    <physiologicalReaction direction="left-to-right" evidence="16">
        <dbReference type="Rhea" id="RHEA:22741"/>
    </physiologicalReaction>
</comment>
<feature type="domain" description="Hexokinase N-terminal" evidence="21">
    <location>
        <begin position="1922"/>
        <end position="2116"/>
    </location>
</feature>
<evidence type="ECO:0000256" key="4">
    <source>
        <dbReference type="ARBA" id="ARBA00005184"/>
    </source>
</evidence>
<dbReference type="Pfam" id="PF03727">
    <property type="entry name" value="Hexokinase_2"/>
    <property type="match status" value="1"/>
</dbReference>
<dbReference type="InterPro" id="IPR022673">
    <property type="entry name" value="Hexokinase_C"/>
</dbReference>
<evidence type="ECO:0000256" key="10">
    <source>
        <dbReference type="ARBA" id="ARBA00022741"/>
    </source>
</evidence>
<dbReference type="PROSITE" id="PS51748">
    <property type="entry name" value="HEXOKINASE_2"/>
    <property type="match status" value="1"/>
</dbReference>
<keyword evidence="14" id="KW-0063">Aspartyl esterase</keyword>
<evidence type="ECO:0000256" key="1">
    <source>
        <dbReference type="ARBA" id="ARBA00004613"/>
    </source>
</evidence>
<dbReference type="RefSeq" id="XP_038790419.1">
    <property type="nucleotide sequence ID" value="XM_038927127.1"/>
</dbReference>
<evidence type="ECO:0000256" key="5">
    <source>
        <dbReference type="ARBA" id="ARBA00008891"/>
    </source>
</evidence>
<keyword evidence="13" id="KW-0067">ATP-binding</keyword>
<evidence type="ECO:0000256" key="20">
    <source>
        <dbReference type="SAM" id="SignalP"/>
    </source>
</evidence>
<dbReference type="Gene3D" id="2.160.20.10">
    <property type="entry name" value="Single-stranded right-handed beta-helix, Pectin lyase-like"/>
    <property type="match status" value="4"/>
</dbReference>
<dbReference type="UniPathway" id="UPA00545">
    <property type="reaction ID" value="UER00823"/>
</dbReference>
<evidence type="ECO:0000259" key="21">
    <source>
        <dbReference type="Pfam" id="PF00349"/>
    </source>
</evidence>
<dbReference type="GeneID" id="62200305"/>
<dbReference type="Pfam" id="PF00349">
    <property type="entry name" value="Hexokinase_1"/>
    <property type="match status" value="1"/>
</dbReference>
<evidence type="ECO:0000256" key="16">
    <source>
        <dbReference type="ARBA" id="ARBA00044613"/>
    </source>
</evidence>
<keyword evidence="12" id="KW-0378">Hydrolase</keyword>
<evidence type="ECO:0000313" key="25">
    <source>
        <dbReference type="Proteomes" id="UP000596902"/>
    </source>
</evidence>
<dbReference type="InterPro" id="IPR000070">
    <property type="entry name" value="Pectinesterase_cat"/>
</dbReference>
<dbReference type="SUPFAM" id="SSF53067">
    <property type="entry name" value="Actin-like ATPase domain"/>
    <property type="match status" value="2"/>
</dbReference>
<keyword evidence="15" id="KW-0324">Glycolysis</keyword>
<reference evidence="24" key="2">
    <citation type="submission" date="2020-08" db="EMBL/GenBank/DDBJ databases">
        <title>Draft Genome Sequence of Cumin Blight Pathogen Alternaria burnsii.</title>
        <authorList>
            <person name="Feng Z."/>
        </authorList>
    </citation>
    <scope>NUCLEOTIDE SEQUENCE</scope>
    <source>
        <strain evidence="24">CBS107.38</strain>
    </source>
</reference>
<proteinExistence type="inferred from homology"/>
<dbReference type="PRINTS" id="PR00475">
    <property type="entry name" value="HEXOKINASE"/>
</dbReference>
<evidence type="ECO:0000256" key="2">
    <source>
        <dbReference type="ARBA" id="ARBA00004888"/>
    </source>
</evidence>
<evidence type="ECO:0000256" key="18">
    <source>
        <dbReference type="ARBA" id="ARBA00047928"/>
    </source>
</evidence>
<sequence length="2393" mass="252417">MRSFAVAALFGFAAAQSSALNATLSTTRLSSASSTPLTTPSATASGPKSCITVATDGSGDYTAINVAVKAAQDSGIATVSVLPGTYSEAVTVQGQATVTIAGPTPTGADDWSENKVTIAATDTPFKIGTDKIKGVTVRNINIVNSAAVSAGTNAVVLNLRGGNIAFYGCSVVSPGGTAISASYGTAFFAKSYIEGSNYLFYNYPTIYVYKSTVVPLSSSALIVYNKGGQPTGGDFANSTVVFDSSSIQQKSGYTNNNVWLAAPNGPGAVTIYRNTAIGSLVAPAGIHPSAATTPSFFGEFATTGAGSYSKNAAARSNYDVPLSAEQVSQFTIDKVFGSAFYPYASSSLTWIDQDVVTSLKASDDAQLASASSAASTASSTVSSSASSSASLSISAISSLLSNATATASMTSSATPAASICSITAASPTLVVSKTPGPCEFSNVTSAVNALPNDGNSYTIKIGAGTYVEQLSITRKGKVTLRGFTDFTNDYTQNKVRLEFSRGELTSAGKNEQTPVIFSKPSGDSGMALYNIDFVNTYPQTTNTAALAADFYGANIAAYGCSFVGFQDTLLANKGTQVFSNCYVEGSVDFIWGFSTAYFHQCMIVSNTPGAYVAANSRATADAPGGYVFDSSVITYSSTYGNNFGLSYLGRPYSQFSIAVYMNSYIDKHISAAGWAVWQTNNPQTSGVTFGEYNNTGPGSWSDTTQRANFATKLTASQAAKYELAAWIGSTAWLDMDAYNAIPSYSLTGPTATSPSPSPSPSANGTVSGPTTTATINAHPDSGTLPPLGAVIVSKDGSNNAAYTNITAALASLPQDKTNQTIFIYPGTYNEQIPSVNRPGAVRIIGYTTGSPGQAYKDNQVTISFARGLSVSPLPVGHSNAETAVFATASSRISMYNVNMINTDNLDGSEPSYVTLAGSIYGNDIAFYACSFDGWQDTLLNGATAGYQYYESCYIGGAIDFIWGYSKAYFKGCTIGAKRKSSAITAHSRKSSTEIGGYIFDQCLFTAAPNAVDDLTNKVYLGRPYSAYALVVVKNSYIDATIIPAAWKIWSATDPRTDHITFAEFNNSGPSNWEQNAAARESFGYATLLTSDTYSLSSVMDSTEWIDMTYFNSIVTPQPSVPVVIPPGPINVNGTSVFNGTTPPADALIVSKTPIDGVVTYDTIQGALNAAPTTSKTNATIFIYPGVYEEQLIIAKSGHTIFRGYSDATDDYSKNQVTIQFSRGIDTQGTSGSNTDGATVYAKGNYFHGFNINFRNNNGTQQNIASLGFAVQSSKFAALYGCQIYGNQDTLSVSGNLFTFKTYIEGNVDFIYGSGSAYFLDSTIASNEDGISITAHKRTTNTTAAGFVFDQSRIVPAPGSVSFSSVSLGRPWNSFSRVAYVACYLDAMISPAGWAQWSKSNPQTDGVTYGEYHNTGPGSAICKRASFSQQLSDSDVAQFQLASFFPSTAFIDFRYVDTQPFTVGMGSPQVCSAASSSLVSSSTASSTASLSTISLTSSSSLPIVTAYTTTTVIAKLTASAIVTAPEVTSTTVVKSTETLSISAIDVLKTSTLKVTATTSIVSPDVTSTSTSVVTEDVGLTITPEPVTKTSVVKGTVTEAGVTTTGATTSTVKGTTTVTVLYTSSPKPTSVTISQGSTVFITSSKTQKAASTTVKTTISVEPSTTKTTTVQPKSSVTVSSISIKTTTKKSTTTLSCVPTGSAQNLVRRGAVIPRAVASTTTLTISTTVSSYVATTTATQAGSTALVTVSSIATKTTSLKASTSTITVTSVVKTLTIAQAGSTYYTTVLSTEMVGKTTTLKASTSTLYSTELVTKTVLSTVTEPAVTISSLKTASKTWTILAAQETVYITKSSDVTSKTTITLPVSTSTKLETVTLGGGVKTETVSGTPKTKTVVVKSTATVLSWGTKTAKGSMADMPKDLKEQIDKLEDMFVVPTDKLKKISDHFVGELEKGLSEQGGSIPMIPTWCMAFPDGNETGSYLALDMGGTNLRVCEVTLTEEKGEFEIIQSKYRMPEELKTGTADELWGYVADCLQQFIEYHHENEQLDHLPLGFTFSYPVSQDAIDHGVLQRWTKGFDVAGMEGVDVVPGFKAALEERGVPIKLAALVNDTTGTMIASAYTNTSIKIGCIFGTGCNAAYMEECGAIPKLKHMNLDPKLPMAINCEWGAFDNEHQVLPRTKYDVIVDKESPRPGQQSFEKMVAGLYLGEIFRLVLQDLHKGNECHMFEGQNASKLDKPYSLDAGFLSSIEEDRFENLQDTHDLFQEKLGLDCTKPELELIRRLAELIGTRAARLTACGVSAICKHKKWDEVHVGADGSVFTKYPHFKVRQAQALKEIMGWPNKYGKGKGDPVEVLPAEDGSGVGAALIAALTVKRVQQGQLAGIRDADTLLSMVPKKK</sequence>
<dbReference type="Gene3D" id="1.10.287.1250">
    <property type="match status" value="1"/>
</dbReference>
<evidence type="ECO:0000256" key="6">
    <source>
        <dbReference type="ARBA" id="ARBA00009225"/>
    </source>
</evidence>
<dbReference type="EMBL" id="JAAABM010000002">
    <property type="protein sequence ID" value="KAF7680429.1"/>
    <property type="molecule type" value="Genomic_DNA"/>
</dbReference>
<keyword evidence="10" id="KW-0547">Nucleotide-binding</keyword>
<dbReference type="InterPro" id="IPR011050">
    <property type="entry name" value="Pectin_lyase_fold/virulence"/>
</dbReference>
<keyword evidence="8" id="KW-0808">Transferase</keyword>
<dbReference type="GO" id="GO:0005576">
    <property type="term" value="C:extracellular region"/>
    <property type="evidence" value="ECO:0007669"/>
    <property type="project" value="UniProtKB-SubCell"/>
</dbReference>
<keyword evidence="7" id="KW-0964">Secreted</keyword>
<feature type="domain" description="Hexokinase C-terminal" evidence="23">
    <location>
        <begin position="2122"/>
        <end position="2366"/>
    </location>
</feature>